<keyword evidence="2" id="KW-0472">Membrane</keyword>
<feature type="region of interest" description="Disordered" evidence="1">
    <location>
        <begin position="319"/>
        <end position="355"/>
    </location>
</feature>
<keyword evidence="3" id="KW-0732">Signal</keyword>
<feature type="domain" description="FimV N-terminal" evidence="4">
    <location>
        <begin position="32"/>
        <end position="134"/>
    </location>
</feature>
<dbReference type="CDD" id="cd00118">
    <property type="entry name" value="LysM"/>
    <property type="match status" value="1"/>
</dbReference>
<evidence type="ECO:0000256" key="2">
    <source>
        <dbReference type="SAM" id="Phobius"/>
    </source>
</evidence>
<dbReference type="InterPro" id="IPR036779">
    <property type="entry name" value="LysM_dom_sf"/>
</dbReference>
<evidence type="ECO:0000256" key="1">
    <source>
        <dbReference type="SAM" id="MobiDB-lite"/>
    </source>
</evidence>
<dbReference type="EMBL" id="BAABKD010000011">
    <property type="protein sequence ID" value="GAA5091912.1"/>
    <property type="molecule type" value="Genomic_DNA"/>
</dbReference>
<name>A0ABP9MC91_9BURK</name>
<dbReference type="NCBIfam" id="TIGR03505">
    <property type="entry name" value="FimV_core"/>
    <property type="match status" value="1"/>
</dbReference>
<dbReference type="RefSeq" id="WP_345371309.1">
    <property type="nucleotide sequence ID" value="NZ_BAABKD010000011.1"/>
</dbReference>
<dbReference type="InterPro" id="IPR018392">
    <property type="entry name" value="LysM"/>
</dbReference>
<keyword evidence="2" id="KW-1133">Transmembrane helix</keyword>
<keyword evidence="6" id="KW-1185">Reference proteome</keyword>
<dbReference type="Gene3D" id="3.10.350.10">
    <property type="entry name" value="LysM domain"/>
    <property type="match status" value="1"/>
</dbReference>
<evidence type="ECO:0000256" key="3">
    <source>
        <dbReference type="SAM" id="SignalP"/>
    </source>
</evidence>
<dbReference type="InterPro" id="IPR020012">
    <property type="entry name" value="LysM_FimV"/>
</dbReference>
<feature type="compositionally biased region" description="Polar residues" evidence="1">
    <location>
        <begin position="342"/>
        <end position="355"/>
    </location>
</feature>
<gene>
    <name evidence="5" type="ORF">GCM10023337_18420</name>
</gene>
<sequence>MRRHCRRGTALFLLSAGAAAVFTTLSVQAAVLGHSRVTSLPDQPLRIVVQLKDLSTAELQRVSVQIAPLSAWQEAGLTPPVALDSLSAHLIPAVQPNAMQIVLQSPHAVAQPVLDVLIDVKTPVSTQRHQVSVLASQAPTPMTVAVATPVSPTVSATEPRAATAISAPSTLTVRQGQTLYRIARQWRQEGYSDQQMMAALVQANPDAFSHGNMNLLRAGARLQKPDAATLAAMTPEQAKQLYQRHLQWFDEYRQRLATGQSLVPMPETETTSTKTSVALDIATDRLQLSRADDDSMQADQAAAVAQEITHTAQRLAQLESTSAERADTVKESNGSPKDASPSLDSSAIQSSESKNTTLAPAVDALEPTAAVASPLAASSRGASADTDPASSTEAVASRSWFGWWAGFLVLAVILVAWVLRRNPVSPDEVELREIKE</sequence>
<dbReference type="Pfam" id="PF25800">
    <property type="entry name" value="FimV_N"/>
    <property type="match status" value="1"/>
</dbReference>
<feature type="signal peptide" evidence="3">
    <location>
        <begin position="1"/>
        <end position="29"/>
    </location>
</feature>
<evidence type="ECO:0000313" key="5">
    <source>
        <dbReference type="EMBL" id="GAA5091912.1"/>
    </source>
</evidence>
<feature type="chain" id="PRO_5046069149" evidence="3">
    <location>
        <begin position="30"/>
        <end position="436"/>
    </location>
</feature>
<organism evidence="5 6">
    <name type="scientific">Paenalcaligenes hermetiae</name>
    <dbReference type="NCBI Taxonomy" id="1157987"/>
    <lineage>
        <taxon>Bacteria</taxon>
        <taxon>Pseudomonadati</taxon>
        <taxon>Pseudomonadota</taxon>
        <taxon>Betaproteobacteria</taxon>
        <taxon>Burkholderiales</taxon>
        <taxon>Alcaligenaceae</taxon>
        <taxon>Paenalcaligenes</taxon>
    </lineage>
</organism>
<reference evidence="6" key="1">
    <citation type="journal article" date="2019" name="Int. J. Syst. Evol. Microbiol.">
        <title>The Global Catalogue of Microorganisms (GCM) 10K type strain sequencing project: providing services to taxonomists for standard genome sequencing and annotation.</title>
        <authorList>
            <consortium name="The Broad Institute Genomics Platform"/>
            <consortium name="The Broad Institute Genome Sequencing Center for Infectious Disease"/>
            <person name="Wu L."/>
            <person name="Ma J."/>
        </authorList>
    </citation>
    <scope>NUCLEOTIDE SEQUENCE [LARGE SCALE GENOMIC DNA]</scope>
    <source>
        <strain evidence="6">JCM 18423</strain>
    </source>
</reference>
<comment type="caution">
    <text evidence="5">The sequence shown here is derived from an EMBL/GenBank/DDBJ whole genome shotgun (WGS) entry which is preliminary data.</text>
</comment>
<dbReference type="InterPro" id="IPR057840">
    <property type="entry name" value="FimV_N"/>
</dbReference>
<keyword evidence="2" id="KW-0812">Transmembrane</keyword>
<feature type="transmembrane region" description="Helical" evidence="2">
    <location>
        <begin position="400"/>
        <end position="419"/>
    </location>
</feature>
<evidence type="ECO:0000313" key="6">
    <source>
        <dbReference type="Proteomes" id="UP001500227"/>
    </source>
</evidence>
<accession>A0ABP9MC91</accession>
<protein>
    <submittedName>
        <fullName evidence="5">FimV/HubP family polar landmark protein</fullName>
    </submittedName>
</protein>
<proteinExistence type="predicted"/>
<dbReference type="Proteomes" id="UP001500227">
    <property type="component" value="Unassembled WGS sequence"/>
</dbReference>
<evidence type="ECO:0000259" key="4">
    <source>
        <dbReference type="Pfam" id="PF25800"/>
    </source>
</evidence>